<feature type="domain" description="ABC transmembrane type-1" evidence="11">
    <location>
        <begin position="152"/>
        <end position="447"/>
    </location>
</feature>
<dbReference type="GO" id="GO:0015421">
    <property type="term" value="F:ABC-type oligopeptide transporter activity"/>
    <property type="evidence" value="ECO:0007669"/>
    <property type="project" value="TreeGrafter"/>
</dbReference>
<evidence type="ECO:0000256" key="4">
    <source>
        <dbReference type="ARBA" id="ARBA00022741"/>
    </source>
</evidence>
<dbReference type="GO" id="GO:0005524">
    <property type="term" value="F:ATP binding"/>
    <property type="evidence" value="ECO:0007669"/>
    <property type="project" value="UniProtKB-KW"/>
</dbReference>
<gene>
    <name evidence="12" type="ORF">J8A68_006017</name>
</gene>
<feature type="transmembrane region" description="Helical" evidence="9">
    <location>
        <begin position="195"/>
        <end position="218"/>
    </location>
</feature>
<keyword evidence="3 9" id="KW-0812">Transmembrane</keyword>
<evidence type="ECO:0000313" key="13">
    <source>
        <dbReference type="Proteomes" id="UP000694255"/>
    </source>
</evidence>
<organism evidence="12 13">
    <name type="scientific">[Candida] subhashii</name>
    <dbReference type="NCBI Taxonomy" id="561895"/>
    <lineage>
        <taxon>Eukaryota</taxon>
        <taxon>Fungi</taxon>
        <taxon>Dikarya</taxon>
        <taxon>Ascomycota</taxon>
        <taxon>Saccharomycotina</taxon>
        <taxon>Pichiomycetes</taxon>
        <taxon>Debaryomycetaceae</taxon>
        <taxon>Spathaspora</taxon>
    </lineage>
</organism>
<keyword evidence="5" id="KW-0067">ATP-binding</keyword>
<evidence type="ECO:0000256" key="1">
    <source>
        <dbReference type="ARBA" id="ARBA00004141"/>
    </source>
</evidence>
<dbReference type="InterPro" id="IPR017871">
    <property type="entry name" value="ABC_transporter-like_CS"/>
</dbReference>
<reference evidence="12 13" key="1">
    <citation type="journal article" date="2021" name="DNA Res.">
        <title>Genome analysis of Candida subhashii reveals its hybrid nature and dual mitochondrial genome conformations.</title>
        <authorList>
            <person name="Mixao V."/>
            <person name="Hegedusova E."/>
            <person name="Saus E."/>
            <person name="Pryszcz L.P."/>
            <person name="Cillingova A."/>
            <person name="Nosek J."/>
            <person name="Gabaldon T."/>
        </authorList>
    </citation>
    <scope>NUCLEOTIDE SEQUENCE [LARGE SCALE GENOMIC DNA]</scope>
    <source>
        <strain evidence="12 13">CBS 10753</strain>
    </source>
</reference>
<dbReference type="SMART" id="SM00382">
    <property type="entry name" value="AAA"/>
    <property type="match status" value="1"/>
</dbReference>
<dbReference type="AlphaFoldDB" id="A0A8J5US95"/>
<evidence type="ECO:0000256" key="2">
    <source>
        <dbReference type="ARBA" id="ARBA00022448"/>
    </source>
</evidence>
<dbReference type="InterPro" id="IPR003439">
    <property type="entry name" value="ABC_transporter-like_ATP-bd"/>
</dbReference>
<dbReference type="Pfam" id="PF00005">
    <property type="entry name" value="ABC_tran"/>
    <property type="match status" value="1"/>
</dbReference>
<protein>
    <submittedName>
        <fullName evidence="12">MDL2</fullName>
    </submittedName>
</protein>
<dbReference type="OrthoDB" id="6500128at2759"/>
<feature type="domain" description="ABC transporter" evidence="10">
    <location>
        <begin position="481"/>
        <end position="726"/>
    </location>
</feature>
<dbReference type="GO" id="GO:0090374">
    <property type="term" value="P:oligopeptide export from mitochondrion"/>
    <property type="evidence" value="ECO:0007669"/>
    <property type="project" value="TreeGrafter"/>
</dbReference>
<accession>A0A8J5US95</accession>
<keyword evidence="4" id="KW-0547">Nucleotide-binding</keyword>
<proteinExistence type="predicted"/>
<dbReference type="InterPro" id="IPR011527">
    <property type="entry name" value="ABC1_TM_dom"/>
</dbReference>
<evidence type="ECO:0000256" key="9">
    <source>
        <dbReference type="SAM" id="Phobius"/>
    </source>
</evidence>
<dbReference type="PROSITE" id="PS50929">
    <property type="entry name" value="ABC_TM1F"/>
    <property type="match status" value="1"/>
</dbReference>
<dbReference type="PROSITE" id="PS00211">
    <property type="entry name" value="ABC_TRANSPORTER_1"/>
    <property type="match status" value="1"/>
</dbReference>
<evidence type="ECO:0000256" key="7">
    <source>
        <dbReference type="ARBA" id="ARBA00023136"/>
    </source>
</evidence>
<evidence type="ECO:0000256" key="8">
    <source>
        <dbReference type="SAM" id="Coils"/>
    </source>
</evidence>
<dbReference type="InterPro" id="IPR003593">
    <property type="entry name" value="AAA+_ATPase"/>
</dbReference>
<feature type="transmembrane region" description="Helical" evidence="9">
    <location>
        <begin position="152"/>
        <end position="175"/>
    </location>
</feature>
<feature type="transmembrane region" description="Helical" evidence="9">
    <location>
        <begin position="303"/>
        <end position="322"/>
    </location>
</feature>
<dbReference type="GO" id="GO:0016887">
    <property type="term" value="F:ATP hydrolysis activity"/>
    <property type="evidence" value="ECO:0007669"/>
    <property type="project" value="InterPro"/>
</dbReference>
<evidence type="ECO:0000313" key="12">
    <source>
        <dbReference type="EMBL" id="KAG7660470.1"/>
    </source>
</evidence>
<dbReference type="Pfam" id="PF00664">
    <property type="entry name" value="ABC_membrane"/>
    <property type="match status" value="1"/>
</dbReference>
<dbReference type="GO" id="GO:0005743">
    <property type="term" value="C:mitochondrial inner membrane"/>
    <property type="evidence" value="ECO:0007669"/>
    <property type="project" value="TreeGrafter"/>
</dbReference>
<evidence type="ECO:0000259" key="10">
    <source>
        <dbReference type="PROSITE" id="PS50893"/>
    </source>
</evidence>
<dbReference type="PANTHER" id="PTHR43394:SF2">
    <property type="entry name" value="ATP-DEPENDENT PERMEASE MDL2, MITOCHONDRIAL"/>
    <property type="match status" value="1"/>
</dbReference>
<dbReference type="RefSeq" id="XP_049260704.1">
    <property type="nucleotide sequence ID" value="XM_049410146.1"/>
</dbReference>
<evidence type="ECO:0000259" key="11">
    <source>
        <dbReference type="PROSITE" id="PS50929"/>
    </source>
</evidence>
<keyword evidence="6 9" id="KW-1133">Transmembrane helix</keyword>
<feature type="transmembrane region" description="Helical" evidence="9">
    <location>
        <begin position="393"/>
        <end position="412"/>
    </location>
</feature>
<dbReference type="Proteomes" id="UP000694255">
    <property type="component" value="Unassembled WGS sequence"/>
</dbReference>
<dbReference type="GeneID" id="73472816"/>
<dbReference type="CDD" id="cd18573">
    <property type="entry name" value="ABC_6TM_ABCB10_like"/>
    <property type="match status" value="1"/>
</dbReference>
<evidence type="ECO:0000256" key="6">
    <source>
        <dbReference type="ARBA" id="ARBA00022989"/>
    </source>
</evidence>
<dbReference type="EMBL" id="JAGSYN010000296">
    <property type="protein sequence ID" value="KAG7660470.1"/>
    <property type="molecule type" value="Genomic_DNA"/>
</dbReference>
<sequence length="810" mass="90911">MSYMMLLPRGPLLLGKGIIGIRSIIIRGFHNSIKHNKLSHSRPVTHQLLKYNNLLNRRNEFNVLTGFLLQNRKYTTPTPTEEVEKNNKESTIIEFKTDSNLVKDHLELSKQRQSEISKEEKKELQQQQNKSILENFRTIGRILQLGKSDLKLFLLALAFILCAVLYPTTAVRLVGASLDAYSSNTKDEDGNLLVWGYKITTVFQFMVPFMLVSAACFWGRLWVLKVLGERLVARLRFKVMKTLLRHDAAFYDNEKHKVGDLISRLSSDAYVVSRSITGNLPDGLKNLLFGIISSYMMYAINPLLFGVFCIISPPLIIGSVFYGEKMRKLSTRVQNAAAGLTKVSEETLNSVRLVKAFTGEQKELDKYSEKIRNVVTVAKREAFAQSNYSVSIYALYHTGYIASISLGLYLILKGQMTAGDVVAFSMYSEFFNSSLYSLTTTYMELMKGAGAGVKLFELMDYKSDIEPIKGHKAPSHLKNDVEFKDVFFSYPTRPKDKIFNGCNFHIEAGASTCIVAPSGCGKSTVASLLLRSYNIQGGTITIGGKDIKDIQVRELRRKIIGIVQQEPVLLSGTILENIVYGLTPHEIKYLTMDDIIEVCKQANCHDFITGFPDGYNTIIGAGGTSLSGGQKQRVAIARALIKKPSILILDEATSALDSRSESLINETLKELTSEGKMTIISIAHRLSTISKSEFVVVLGKNGQVVEHGRFVELFSNPNSELSKLLDESANLQEDEKLDNEEVEEIEHLNREAQDIELEQKREQLEHIRSLIEQLPSELKGQLIEEINNNHHVEEKPVANLDSTLTENLKR</sequence>
<keyword evidence="8" id="KW-0175">Coiled coil</keyword>
<dbReference type="PROSITE" id="PS50893">
    <property type="entry name" value="ABC_TRANSPORTER_2"/>
    <property type="match status" value="1"/>
</dbReference>
<dbReference type="PANTHER" id="PTHR43394">
    <property type="entry name" value="ATP-DEPENDENT PERMEASE MDL1, MITOCHONDRIAL"/>
    <property type="match status" value="1"/>
</dbReference>
<dbReference type="InterPro" id="IPR039421">
    <property type="entry name" value="Type_1_exporter"/>
</dbReference>
<evidence type="ECO:0000256" key="5">
    <source>
        <dbReference type="ARBA" id="ARBA00022840"/>
    </source>
</evidence>
<evidence type="ECO:0000256" key="3">
    <source>
        <dbReference type="ARBA" id="ARBA00022692"/>
    </source>
</evidence>
<comment type="caution">
    <text evidence="12">The sequence shown here is derived from an EMBL/GenBank/DDBJ whole genome shotgun (WGS) entry which is preliminary data.</text>
</comment>
<dbReference type="FunFam" id="3.40.50.300:FF:001371">
    <property type="entry name" value="ABC transporter ATP-binding protein"/>
    <property type="match status" value="1"/>
</dbReference>
<keyword evidence="13" id="KW-1185">Reference proteome</keyword>
<name>A0A8J5US95_9ASCO</name>
<keyword evidence="7 9" id="KW-0472">Membrane</keyword>
<comment type="subcellular location">
    <subcellularLocation>
        <location evidence="1">Membrane</location>
        <topology evidence="1">Multi-pass membrane protein</topology>
    </subcellularLocation>
</comment>
<keyword evidence="2" id="KW-0813">Transport</keyword>
<feature type="coiled-coil region" evidence="8">
    <location>
        <begin position="731"/>
        <end position="765"/>
    </location>
</feature>